<sequence length="117" mass="14174">MHDNTFTEKDWKLFRKLLPRWQERYMEVLVKEYSAILAKDVNTSEKFWELEKRIWTDKKKSGVCIRGLRRSQMLEHIMSLLNDGTIKLDDLEDFSDSLRDRLDSYIQLMENIESRKS</sequence>
<gene>
    <name evidence="1" type="ORF">SAMN05216582_1392</name>
</gene>
<evidence type="ECO:0008006" key="3">
    <source>
        <dbReference type="Google" id="ProtNLM"/>
    </source>
</evidence>
<proteinExistence type="predicted"/>
<dbReference type="EMBL" id="FRBC01000039">
    <property type="protein sequence ID" value="SHL06962.1"/>
    <property type="molecule type" value="Genomic_DNA"/>
</dbReference>
<name>A0A1M6XLR6_SELRU</name>
<evidence type="ECO:0000313" key="2">
    <source>
        <dbReference type="Proteomes" id="UP000184263"/>
    </source>
</evidence>
<dbReference type="Gene3D" id="6.10.140.1840">
    <property type="match status" value="1"/>
</dbReference>
<dbReference type="RefSeq" id="WP_073092683.1">
    <property type="nucleotide sequence ID" value="NZ_FRBC01000039.1"/>
</dbReference>
<accession>A0A1M6XLR6</accession>
<protein>
    <recommendedName>
        <fullName evidence="3">Multidrug transporter</fullName>
    </recommendedName>
</protein>
<reference evidence="1 2" key="1">
    <citation type="submission" date="2016-11" db="EMBL/GenBank/DDBJ databases">
        <authorList>
            <person name="Jaros S."/>
            <person name="Januszkiewicz K."/>
            <person name="Wedrychowicz H."/>
        </authorList>
    </citation>
    <scope>NUCLEOTIDE SEQUENCE [LARGE SCALE GENOMIC DNA]</scope>
    <source>
        <strain evidence="1 2">HD4</strain>
    </source>
</reference>
<organism evidence="1 2">
    <name type="scientific">Selenomonas ruminantium</name>
    <dbReference type="NCBI Taxonomy" id="971"/>
    <lineage>
        <taxon>Bacteria</taxon>
        <taxon>Bacillati</taxon>
        <taxon>Bacillota</taxon>
        <taxon>Negativicutes</taxon>
        <taxon>Selenomonadales</taxon>
        <taxon>Selenomonadaceae</taxon>
        <taxon>Selenomonas</taxon>
    </lineage>
</organism>
<dbReference type="Proteomes" id="UP000184263">
    <property type="component" value="Unassembled WGS sequence"/>
</dbReference>
<dbReference type="InterPro" id="IPR053747">
    <property type="entry name" value="Fluoresc_Recovery_Reg"/>
</dbReference>
<dbReference type="OrthoDB" id="2004804at2"/>
<dbReference type="AlphaFoldDB" id="A0A1M6XLR6"/>
<evidence type="ECO:0000313" key="1">
    <source>
        <dbReference type="EMBL" id="SHL06962.1"/>
    </source>
</evidence>